<reference evidence="2" key="2">
    <citation type="submission" date="2020-06" db="EMBL/GenBank/DDBJ databases">
        <title>Helianthus annuus Genome sequencing and assembly Release 2.</title>
        <authorList>
            <person name="Gouzy J."/>
            <person name="Langlade N."/>
            <person name="Munos S."/>
        </authorList>
    </citation>
    <scope>NUCLEOTIDE SEQUENCE</scope>
    <source>
        <tissue evidence="2">Leaves</tissue>
    </source>
</reference>
<accession>A0A9K3ILZ3</accession>
<evidence type="ECO:0000313" key="3">
    <source>
        <dbReference type="Proteomes" id="UP000215914"/>
    </source>
</evidence>
<evidence type="ECO:0000313" key="2">
    <source>
        <dbReference type="EMBL" id="KAF5798884.1"/>
    </source>
</evidence>
<reference evidence="2" key="1">
    <citation type="journal article" date="2017" name="Nature">
        <title>The sunflower genome provides insights into oil metabolism, flowering and Asterid evolution.</title>
        <authorList>
            <person name="Badouin H."/>
            <person name="Gouzy J."/>
            <person name="Grassa C.J."/>
            <person name="Murat F."/>
            <person name="Staton S.E."/>
            <person name="Cottret L."/>
            <person name="Lelandais-Briere C."/>
            <person name="Owens G.L."/>
            <person name="Carrere S."/>
            <person name="Mayjonade B."/>
            <person name="Legrand L."/>
            <person name="Gill N."/>
            <person name="Kane N.C."/>
            <person name="Bowers J.E."/>
            <person name="Hubner S."/>
            <person name="Bellec A."/>
            <person name="Berard A."/>
            <person name="Berges H."/>
            <person name="Blanchet N."/>
            <person name="Boniface M.C."/>
            <person name="Brunel D."/>
            <person name="Catrice O."/>
            <person name="Chaidir N."/>
            <person name="Claudel C."/>
            <person name="Donnadieu C."/>
            <person name="Faraut T."/>
            <person name="Fievet G."/>
            <person name="Helmstetter N."/>
            <person name="King M."/>
            <person name="Knapp S.J."/>
            <person name="Lai Z."/>
            <person name="Le Paslier M.C."/>
            <person name="Lippi Y."/>
            <person name="Lorenzon L."/>
            <person name="Mandel J.R."/>
            <person name="Marage G."/>
            <person name="Marchand G."/>
            <person name="Marquand E."/>
            <person name="Bret-Mestries E."/>
            <person name="Morien E."/>
            <person name="Nambeesan S."/>
            <person name="Nguyen T."/>
            <person name="Pegot-Espagnet P."/>
            <person name="Pouilly N."/>
            <person name="Raftis F."/>
            <person name="Sallet E."/>
            <person name="Schiex T."/>
            <person name="Thomas J."/>
            <person name="Vandecasteele C."/>
            <person name="Vares D."/>
            <person name="Vear F."/>
            <person name="Vautrin S."/>
            <person name="Crespi M."/>
            <person name="Mangin B."/>
            <person name="Burke J.M."/>
            <person name="Salse J."/>
            <person name="Munos S."/>
            <person name="Vincourt P."/>
            <person name="Rieseberg L.H."/>
            <person name="Langlade N.B."/>
        </authorList>
    </citation>
    <scope>NUCLEOTIDE SEQUENCE</scope>
    <source>
        <tissue evidence="2">Leaves</tissue>
    </source>
</reference>
<comment type="caution">
    <text evidence="2">The sequence shown here is derived from an EMBL/GenBank/DDBJ whole genome shotgun (WGS) entry which is preliminary data.</text>
</comment>
<keyword evidence="1" id="KW-1133">Transmembrane helix</keyword>
<dbReference type="Proteomes" id="UP000215914">
    <property type="component" value="Unassembled WGS sequence"/>
</dbReference>
<keyword evidence="3" id="KW-1185">Reference proteome</keyword>
<proteinExistence type="predicted"/>
<protein>
    <submittedName>
        <fullName evidence="2">Uncharacterized protein</fullName>
    </submittedName>
</protein>
<feature type="transmembrane region" description="Helical" evidence="1">
    <location>
        <begin position="37"/>
        <end position="58"/>
    </location>
</feature>
<sequence length="60" mass="6952">MKLMKIRSIRSAVVELYPILSFQTVHISICLRTINQLILPVVCLQGLALLFMQLLFFFNL</sequence>
<name>A0A9K3ILZ3_HELAN</name>
<keyword evidence="1" id="KW-0812">Transmembrane</keyword>
<organism evidence="2 3">
    <name type="scientific">Helianthus annuus</name>
    <name type="common">Common sunflower</name>
    <dbReference type="NCBI Taxonomy" id="4232"/>
    <lineage>
        <taxon>Eukaryota</taxon>
        <taxon>Viridiplantae</taxon>
        <taxon>Streptophyta</taxon>
        <taxon>Embryophyta</taxon>
        <taxon>Tracheophyta</taxon>
        <taxon>Spermatophyta</taxon>
        <taxon>Magnoliopsida</taxon>
        <taxon>eudicotyledons</taxon>
        <taxon>Gunneridae</taxon>
        <taxon>Pentapetalae</taxon>
        <taxon>asterids</taxon>
        <taxon>campanulids</taxon>
        <taxon>Asterales</taxon>
        <taxon>Asteraceae</taxon>
        <taxon>Asteroideae</taxon>
        <taxon>Heliantheae alliance</taxon>
        <taxon>Heliantheae</taxon>
        <taxon>Helianthus</taxon>
    </lineage>
</organism>
<gene>
    <name evidence="2" type="ORF">HanXRQr2_Chr07g0298151</name>
</gene>
<dbReference type="AlphaFoldDB" id="A0A9K3ILZ3"/>
<dbReference type="EMBL" id="MNCJ02000322">
    <property type="protein sequence ID" value="KAF5798884.1"/>
    <property type="molecule type" value="Genomic_DNA"/>
</dbReference>
<keyword evidence="1" id="KW-0472">Membrane</keyword>
<dbReference type="Gramene" id="mRNA:HanXRQr2_Chr07g0298151">
    <property type="protein sequence ID" value="CDS:HanXRQr2_Chr07g0298151.1"/>
    <property type="gene ID" value="HanXRQr2_Chr07g0298151"/>
</dbReference>
<evidence type="ECO:0000256" key="1">
    <source>
        <dbReference type="SAM" id="Phobius"/>
    </source>
</evidence>